<feature type="compositionally biased region" description="Polar residues" evidence="1">
    <location>
        <begin position="97"/>
        <end position="107"/>
    </location>
</feature>
<feature type="region of interest" description="Disordered" evidence="1">
    <location>
        <begin position="1"/>
        <end position="39"/>
    </location>
</feature>
<feature type="region of interest" description="Disordered" evidence="1">
    <location>
        <begin position="54"/>
        <end position="73"/>
    </location>
</feature>
<dbReference type="EMBL" id="OE005739">
    <property type="protein sequence ID" value="CAD7462204.1"/>
    <property type="molecule type" value="Genomic_DNA"/>
</dbReference>
<reference evidence="3" key="1">
    <citation type="submission" date="2020-11" db="EMBL/GenBank/DDBJ databases">
        <authorList>
            <person name="Tran Van P."/>
        </authorList>
    </citation>
    <scope>NUCLEOTIDE SEQUENCE</scope>
</reference>
<feature type="compositionally biased region" description="Polar residues" evidence="1">
    <location>
        <begin position="56"/>
        <end position="73"/>
    </location>
</feature>
<feature type="compositionally biased region" description="Basic and acidic residues" evidence="1">
    <location>
        <begin position="7"/>
        <end position="39"/>
    </location>
</feature>
<keyword evidence="2" id="KW-0472">Membrane</keyword>
<sequence length="341" mass="38855">MIWSYNEDGKGNNTKDNDGVELRRGKTTREAKKEVGGADNRKCANEEFEEYDETSRNFPNKFNRTGHSGFTRTNMNGVANRGMNKTNNFLFNHPDNSDSSDAEQNVKTPKLDIPPYHILLAHSVLKTIIFVLNQTLRGYLTTCPAVFGNATNNCVLSIKSYLLGSATTQHAQHRRSNTSTRQHTERQTKLRDCVPKGAHHQAALKSVEPRKSVFQRGRRKNFFYIIIFFVLFIVFSQTMLALLIPSDSCHIKPKKRWGYCSLVYAKAKSSLEASHLHSIRFSEKYSHISSIIYKIGRRVIKSETIEGQGVGPIPRNVSHDSTKHLVPLYQSRRGRIQRTQK</sequence>
<protein>
    <submittedName>
        <fullName evidence="3">Uncharacterized protein</fullName>
    </submittedName>
</protein>
<feature type="region of interest" description="Disordered" evidence="1">
    <location>
        <begin position="86"/>
        <end position="108"/>
    </location>
</feature>
<evidence type="ECO:0000313" key="3">
    <source>
        <dbReference type="EMBL" id="CAD7462204.1"/>
    </source>
</evidence>
<dbReference type="AlphaFoldDB" id="A0A7R9IPF0"/>
<organism evidence="3">
    <name type="scientific">Timema tahoe</name>
    <dbReference type="NCBI Taxonomy" id="61484"/>
    <lineage>
        <taxon>Eukaryota</taxon>
        <taxon>Metazoa</taxon>
        <taxon>Ecdysozoa</taxon>
        <taxon>Arthropoda</taxon>
        <taxon>Hexapoda</taxon>
        <taxon>Insecta</taxon>
        <taxon>Pterygota</taxon>
        <taxon>Neoptera</taxon>
        <taxon>Polyneoptera</taxon>
        <taxon>Phasmatodea</taxon>
        <taxon>Timematodea</taxon>
        <taxon>Timematoidea</taxon>
        <taxon>Timematidae</taxon>
        <taxon>Timema</taxon>
    </lineage>
</organism>
<name>A0A7R9IPF0_9NEOP</name>
<evidence type="ECO:0000256" key="2">
    <source>
        <dbReference type="SAM" id="Phobius"/>
    </source>
</evidence>
<keyword evidence="2" id="KW-0812">Transmembrane</keyword>
<proteinExistence type="predicted"/>
<evidence type="ECO:0000256" key="1">
    <source>
        <dbReference type="SAM" id="MobiDB-lite"/>
    </source>
</evidence>
<keyword evidence="2" id="KW-1133">Transmembrane helix</keyword>
<gene>
    <name evidence="3" type="ORF">TTEB3V08_LOCUS10098</name>
</gene>
<accession>A0A7R9IPF0</accession>
<feature type="transmembrane region" description="Helical" evidence="2">
    <location>
        <begin position="222"/>
        <end position="244"/>
    </location>
</feature>
<feature type="region of interest" description="Disordered" evidence="1">
    <location>
        <begin position="169"/>
        <end position="189"/>
    </location>
</feature>